<sequence>MTTRDRSDACPGAVQTHRAADGQLARVRVPGGLLSADQVRVLAACAAELADGALELTSRGNLQLRGLADHAPPELARRLSAAGLLPSEAHETARNVVASVLSGRTDDGLLDVRPVVRAFDAGLVADPVLAALPGRFLVTVDDGRGDVHGLGADVALRAVSTTAVELTLAGVATDLTAPVEHAHSLALAAAHAFLAEREAQQSQAWRVSELDDGPRTLTDRLVRDERGPAGSPEERTDALAAPGGRPLAAVSSGGRPGAQPPLVVAPAGAVPQTDGLVALVGLVPLGRLTGPVLEVLVQVTAALGSEVQVTPWRSVVVPDLPDEFVDDVATALHHGGLVFDAASPWAQVTACAGLPGCAKSRADVRADAARAVATGTLPVVGPQHWAGCERRCGRPAGSTDVLATGRGYEIGAG</sequence>
<protein>
    <submittedName>
        <fullName evidence="9">Precorrin-3B synthase</fullName>
    </submittedName>
</protein>
<feature type="region of interest" description="Disordered" evidence="7">
    <location>
        <begin position="216"/>
        <end position="256"/>
    </location>
</feature>
<reference evidence="10" key="1">
    <citation type="submission" date="2016-10" db="EMBL/GenBank/DDBJ databases">
        <authorList>
            <person name="Varghese N."/>
            <person name="Submissions S."/>
        </authorList>
    </citation>
    <scope>NUCLEOTIDE SEQUENCE [LARGE SCALE GENOMIC DNA]</scope>
    <source>
        <strain evidence="10">DSM 45843</strain>
    </source>
</reference>
<dbReference type="GO" id="GO:0051539">
    <property type="term" value="F:4 iron, 4 sulfur cluster binding"/>
    <property type="evidence" value="ECO:0007669"/>
    <property type="project" value="UniProtKB-KW"/>
</dbReference>
<feature type="domain" description="Nitrite/Sulfite reductase ferredoxin-like" evidence="8">
    <location>
        <begin position="20"/>
        <end position="81"/>
    </location>
</feature>
<feature type="compositionally biased region" description="Basic and acidic residues" evidence="7">
    <location>
        <begin position="216"/>
        <end position="237"/>
    </location>
</feature>
<evidence type="ECO:0000256" key="6">
    <source>
        <dbReference type="ARBA" id="ARBA00023014"/>
    </source>
</evidence>
<evidence type="ECO:0000256" key="5">
    <source>
        <dbReference type="ARBA" id="ARBA00023004"/>
    </source>
</evidence>
<dbReference type="EMBL" id="FNIR01000008">
    <property type="protein sequence ID" value="SDO89349.1"/>
    <property type="molecule type" value="Genomic_DNA"/>
</dbReference>
<evidence type="ECO:0000256" key="1">
    <source>
        <dbReference type="ARBA" id="ARBA00022485"/>
    </source>
</evidence>
<dbReference type="InterPro" id="IPR005117">
    <property type="entry name" value="NiRdtase/SiRdtase_haem-b_fer"/>
</dbReference>
<dbReference type="OrthoDB" id="105450at2"/>
<keyword evidence="4" id="KW-0560">Oxidoreductase</keyword>
<evidence type="ECO:0000256" key="3">
    <source>
        <dbReference type="ARBA" id="ARBA00022723"/>
    </source>
</evidence>
<dbReference type="Pfam" id="PF03460">
    <property type="entry name" value="NIR_SIR_ferr"/>
    <property type="match status" value="2"/>
</dbReference>
<accession>A0A1H0N9E3</accession>
<dbReference type="InterPro" id="IPR036136">
    <property type="entry name" value="Nit/Sulf_reduc_fer-like_dom_sf"/>
</dbReference>
<keyword evidence="3" id="KW-0479">Metal-binding</keyword>
<dbReference type="Proteomes" id="UP000199088">
    <property type="component" value="Unassembled WGS sequence"/>
</dbReference>
<gene>
    <name evidence="9" type="ORF">SAMN05660199_02789</name>
</gene>
<keyword evidence="2" id="KW-0349">Heme</keyword>
<dbReference type="STRING" id="1052260.SAMN05660199_02789"/>
<keyword evidence="1" id="KW-0004">4Fe-4S</keyword>
<organism evidence="9 10">
    <name type="scientific">Klenkia soli</name>
    <dbReference type="NCBI Taxonomy" id="1052260"/>
    <lineage>
        <taxon>Bacteria</taxon>
        <taxon>Bacillati</taxon>
        <taxon>Actinomycetota</taxon>
        <taxon>Actinomycetes</taxon>
        <taxon>Geodermatophilales</taxon>
        <taxon>Geodermatophilaceae</taxon>
        <taxon>Klenkia</taxon>
    </lineage>
</organism>
<keyword evidence="6" id="KW-0411">Iron-sulfur</keyword>
<dbReference type="NCBIfam" id="TIGR02435">
    <property type="entry name" value="CobG"/>
    <property type="match status" value="1"/>
</dbReference>
<proteinExistence type="predicted"/>
<dbReference type="Gene3D" id="3.30.413.10">
    <property type="entry name" value="Sulfite Reductase Hemoprotein, domain 1"/>
    <property type="match status" value="1"/>
</dbReference>
<keyword evidence="5" id="KW-0408">Iron</keyword>
<feature type="compositionally biased region" description="Low complexity" evidence="7">
    <location>
        <begin position="238"/>
        <end position="249"/>
    </location>
</feature>
<dbReference type="RefSeq" id="WP_091246202.1">
    <property type="nucleotide sequence ID" value="NZ_FNIR01000008.1"/>
</dbReference>
<dbReference type="GO" id="GO:0046872">
    <property type="term" value="F:metal ion binding"/>
    <property type="evidence" value="ECO:0007669"/>
    <property type="project" value="UniProtKB-KW"/>
</dbReference>
<dbReference type="InterPro" id="IPR051329">
    <property type="entry name" value="NIR_SIR_4Fe-4S"/>
</dbReference>
<dbReference type="PANTHER" id="PTHR32439">
    <property type="entry name" value="FERREDOXIN--NITRITE REDUCTASE, CHLOROPLASTIC"/>
    <property type="match status" value="1"/>
</dbReference>
<evidence type="ECO:0000313" key="10">
    <source>
        <dbReference type="Proteomes" id="UP000199088"/>
    </source>
</evidence>
<evidence type="ECO:0000256" key="4">
    <source>
        <dbReference type="ARBA" id="ARBA00023002"/>
    </source>
</evidence>
<evidence type="ECO:0000313" key="9">
    <source>
        <dbReference type="EMBL" id="SDO89349.1"/>
    </source>
</evidence>
<dbReference type="GO" id="GO:0016491">
    <property type="term" value="F:oxidoreductase activity"/>
    <property type="evidence" value="ECO:0007669"/>
    <property type="project" value="UniProtKB-KW"/>
</dbReference>
<evidence type="ECO:0000256" key="2">
    <source>
        <dbReference type="ARBA" id="ARBA00022617"/>
    </source>
</evidence>
<dbReference type="SUPFAM" id="SSF55124">
    <property type="entry name" value="Nitrite/Sulfite reductase N-terminal domain-like"/>
    <property type="match status" value="2"/>
</dbReference>
<dbReference type="Gene3D" id="3.90.480.10">
    <property type="entry name" value="Sulfite Reductase Hemoprotein,Domain 2"/>
    <property type="match status" value="1"/>
</dbReference>
<evidence type="ECO:0000259" key="8">
    <source>
        <dbReference type="Pfam" id="PF03460"/>
    </source>
</evidence>
<dbReference type="InterPro" id="IPR012798">
    <property type="entry name" value="Cbl_synth_CobG-like"/>
</dbReference>
<dbReference type="InterPro" id="IPR045854">
    <property type="entry name" value="NO2/SO3_Rdtase_4Fe4S_sf"/>
</dbReference>
<evidence type="ECO:0000256" key="7">
    <source>
        <dbReference type="SAM" id="MobiDB-lite"/>
    </source>
</evidence>
<keyword evidence="10" id="KW-1185">Reference proteome</keyword>
<dbReference type="AlphaFoldDB" id="A0A1H0N9E3"/>
<feature type="domain" description="Nitrite/Sulfite reductase ferredoxin-like" evidence="8">
    <location>
        <begin position="272"/>
        <end position="333"/>
    </location>
</feature>
<dbReference type="SUPFAM" id="SSF56014">
    <property type="entry name" value="Nitrite and sulphite reductase 4Fe-4S domain-like"/>
    <property type="match status" value="1"/>
</dbReference>
<name>A0A1H0N9E3_9ACTN</name>
<dbReference type="PANTHER" id="PTHR32439:SF9">
    <property type="entry name" value="BLR3264 PROTEIN"/>
    <property type="match status" value="1"/>
</dbReference>